<proteinExistence type="predicted"/>
<evidence type="ECO:0000313" key="2">
    <source>
        <dbReference type="Proteomes" id="UP000019146"/>
    </source>
</evidence>
<dbReference type="InterPro" id="IPR036397">
    <property type="entry name" value="RNaseH_sf"/>
</dbReference>
<geneLocation type="plasmid" evidence="2"/>
<sequence>MKMRAKAKAPLRVFVDTEFTDFVARDLISIALVAEDGREFYGESRDYDRSCCSEFVIETVVPQLGKSPDRVFACEQLRVELLSWLGQFSSETDPRLCFDYIGDWELLLALLRELPDQWTTEQVVQNIDQDRLEAYYLKYGGRHHALHDARANCFAFEPDARDEAETS</sequence>
<reference evidence="1 2" key="1">
    <citation type="journal article" date="2014" name="Genome Announc.">
        <title>Draft Genome Sequence of the Haloacid-Degrading Burkholderia caribensis Strain MBA4.</title>
        <authorList>
            <person name="Pan Y."/>
            <person name="Kong K.F."/>
            <person name="Tsang J.S."/>
        </authorList>
    </citation>
    <scope>NUCLEOTIDE SEQUENCE [LARGE SCALE GENOMIC DNA]</scope>
    <source>
        <strain evidence="1 2">MBA4</strain>
        <plasmid evidence="2">Plasmid</plasmid>
    </source>
</reference>
<evidence type="ECO:0000313" key="1">
    <source>
        <dbReference type="EMBL" id="ALL71668.1"/>
    </source>
</evidence>
<dbReference type="Gene3D" id="3.30.420.10">
    <property type="entry name" value="Ribonuclease H-like superfamily/Ribonuclease H"/>
    <property type="match status" value="1"/>
</dbReference>
<dbReference type="AlphaFoldDB" id="A0A0P0RRH0"/>
<accession>A0A0P0RRH0</accession>
<organism evidence="1 2">
    <name type="scientific">Paraburkholderia caribensis MBA4</name>
    <dbReference type="NCBI Taxonomy" id="1323664"/>
    <lineage>
        <taxon>Bacteria</taxon>
        <taxon>Pseudomonadati</taxon>
        <taxon>Pseudomonadota</taxon>
        <taxon>Betaproteobacteria</taxon>
        <taxon>Burkholderiales</taxon>
        <taxon>Burkholderiaceae</taxon>
        <taxon>Paraburkholderia</taxon>
    </lineage>
</organism>
<dbReference type="Proteomes" id="UP000019146">
    <property type="component" value="Plasmid unnamed"/>
</dbReference>
<dbReference type="EMBL" id="CP012748">
    <property type="protein sequence ID" value="ALL71668.1"/>
    <property type="molecule type" value="Genomic_DNA"/>
</dbReference>
<dbReference type="KEGG" id="bcai:K788_0007340"/>
<dbReference type="SUPFAM" id="SSF53098">
    <property type="entry name" value="Ribonuclease H-like"/>
    <property type="match status" value="1"/>
</dbReference>
<name>A0A0P0RRH0_9BURK</name>
<dbReference type="GO" id="GO:0003676">
    <property type="term" value="F:nucleic acid binding"/>
    <property type="evidence" value="ECO:0007669"/>
    <property type="project" value="InterPro"/>
</dbReference>
<gene>
    <name evidence="1" type="ORF">K788_0007340</name>
</gene>
<dbReference type="InterPro" id="IPR012337">
    <property type="entry name" value="RNaseH-like_sf"/>
</dbReference>
<protein>
    <submittedName>
        <fullName evidence="1">Uncharacterized protein</fullName>
    </submittedName>
</protein>
<keyword evidence="1" id="KW-0614">Plasmid</keyword>